<dbReference type="Pfam" id="PF00895">
    <property type="entry name" value="ATP-synt_8"/>
    <property type="match status" value="1"/>
</dbReference>
<evidence type="ECO:0000256" key="11">
    <source>
        <dbReference type="ARBA" id="ARBA00023310"/>
    </source>
</evidence>
<evidence type="ECO:0000256" key="1">
    <source>
        <dbReference type="ARBA" id="ARBA00004304"/>
    </source>
</evidence>
<evidence type="ECO:0000256" key="2">
    <source>
        <dbReference type="ARBA" id="ARBA00008892"/>
    </source>
</evidence>
<dbReference type="InterPro" id="IPR050635">
    <property type="entry name" value="ATPase_protein_8"/>
</dbReference>
<evidence type="ECO:0000256" key="6">
    <source>
        <dbReference type="ARBA" id="ARBA00022781"/>
    </source>
</evidence>
<evidence type="ECO:0000256" key="10">
    <source>
        <dbReference type="ARBA" id="ARBA00023136"/>
    </source>
</evidence>
<dbReference type="GO" id="GO:0015078">
    <property type="term" value="F:proton transmembrane transporter activity"/>
    <property type="evidence" value="ECO:0007669"/>
    <property type="project" value="InterPro"/>
</dbReference>
<dbReference type="GO" id="GO:0045259">
    <property type="term" value="C:proton-transporting ATP synthase complex"/>
    <property type="evidence" value="ECO:0007669"/>
    <property type="project" value="UniProtKB-KW"/>
</dbReference>
<comment type="function">
    <text evidence="12">Subunit 8, of the mitochondrial membrane ATP synthase complex (F(1)F(0) ATP synthase or Complex V) that produces ATP from ADP in the presence of a proton gradient across the membrane which is generated by electron transport complexes of the respiratory chain. ATP synthase complex consist of a soluble F(1) head domain - the catalytic core - and a membrane F(1) domain - the membrane proton channel. These two domains are linked by a central stalk rotating inside the F(1) region and a stationary peripheral stalk. During catalysis, ATP synthesis in the catalytic domain of F(1) is coupled via a rotary mechanism of the central stalk subunits to proton translocation. In vivo, can only synthesize ATP although its ATP hydrolase activity can be activated artificially in vitro. Part of the complex F(0) domain.</text>
</comment>
<keyword evidence="6 14" id="KW-0375">Hydrogen ion transport</keyword>
<name>A4QJ35_TRIBT</name>
<evidence type="ECO:0000256" key="13">
    <source>
        <dbReference type="ARBA" id="ARBA00064647"/>
    </source>
</evidence>
<evidence type="ECO:0000313" key="15">
    <source>
        <dbReference type="EMBL" id="BAF51898.1"/>
    </source>
</evidence>
<keyword evidence="4 14" id="KW-0138">CF(0)</keyword>
<evidence type="ECO:0000256" key="8">
    <source>
        <dbReference type="ARBA" id="ARBA00023065"/>
    </source>
</evidence>
<dbReference type="PANTHER" id="PTHR39937">
    <property type="entry name" value="ATP SYNTHASE PROTEIN 8"/>
    <property type="match status" value="1"/>
</dbReference>
<keyword evidence="11" id="KW-0066">ATP synthesis</keyword>
<keyword evidence="9 14" id="KW-0496">Mitochondrion</keyword>
<dbReference type="GO" id="GO:0015986">
    <property type="term" value="P:proton motive force-driven ATP synthesis"/>
    <property type="evidence" value="ECO:0007669"/>
    <property type="project" value="InterPro"/>
</dbReference>
<keyword evidence="7" id="KW-1133">Transmembrane helix</keyword>
<geneLocation type="mitochondrion" evidence="15"/>
<evidence type="ECO:0000256" key="12">
    <source>
        <dbReference type="ARBA" id="ARBA00053067"/>
    </source>
</evidence>
<evidence type="ECO:0000256" key="9">
    <source>
        <dbReference type="ARBA" id="ARBA00023128"/>
    </source>
</evidence>
<evidence type="ECO:0000256" key="14">
    <source>
        <dbReference type="RuleBase" id="RU003661"/>
    </source>
</evidence>
<evidence type="ECO:0000256" key="5">
    <source>
        <dbReference type="ARBA" id="ARBA00022692"/>
    </source>
</evidence>
<reference evidence="15" key="1">
    <citation type="journal article" date="2007" name="Mol. Phylogenet. Evol.">
        <title>Phylogenetic position of tetraodontiform fishes within the higher teleosts: Bayesian inferences based on 44 whole mitochondrial genome sequences.</title>
        <authorList>
            <person name="Yamanoue Y."/>
            <person name="Miya M."/>
            <person name="Matsuura K."/>
            <person name="Yagishita N."/>
            <person name="Mabuchi K."/>
            <person name="Sakai H."/>
            <person name="Katoh M."/>
            <person name="Nishida M."/>
        </authorList>
    </citation>
    <scope>NUCLEOTIDE SEQUENCE</scope>
    <source>
        <tissue evidence="15">Muscle</tissue>
    </source>
</reference>
<keyword evidence="3 14" id="KW-0813">Transport</keyword>
<keyword evidence="8 14" id="KW-0406">Ion transport</keyword>
<keyword evidence="5 14" id="KW-0812">Transmembrane</keyword>
<gene>
    <name evidence="15" type="primary">ATPase 8</name>
</gene>
<accession>A4QJ35</accession>
<comment type="subunit">
    <text evidence="13">Component of the ATP synthase complex composed at least of ATP5F1A/subunit alpha, ATP5F1B/subunit beta, ATP5MC1/subunit c (homooctomer), MT-ATP6/subunit a, MT-ATP8/subunit 8, ATP5ME/subunit e, ATP5MF/subunit f, ATP5MG/subunit g, ATP5MK/subunit k, ATP5MJ/subunit j, ATP5F1C/subunit gamma, ATP5F1D/subunit delta, ATP5F1E/subunit epsilon, ATP5PF/subunit F6, ATP5PB/subunit b, ATP5PD/subunit d, ATP5PO/subunit OSCP. ATP synthase complex consists of a soluble F(1) head domain (subunits alpha(3) and beta(3)) - the catalytic core - and a membrane F(0) domain - the membrane proton channel (subunits c, a, 8, e, f, g, k and j). These two domains are linked by a central stalk (subunits gamma, delta, and epsilon) rotating inside the F1 region and a stationary peripheral stalk (subunits F6, b, d, and OSCP).</text>
</comment>
<dbReference type="GO" id="GO:0031966">
    <property type="term" value="C:mitochondrial membrane"/>
    <property type="evidence" value="ECO:0007669"/>
    <property type="project" value="UniProtKB-SubCell"/>
</dbReference>
<dbReference type="EMBL" id="AP009174">
    <property type="protein sequence ID" value="BAF51898.1"/>
    <property type="molecule type" value="Genomic_DNA"/>
</dbReference>
<dbReference type="AlphaFoldDB" id="A4QJ35"/>
<keyword evidence="10" id="KW-0472">Membrane</keyword>
<comment type="similarity">
    <text evidence="2 14">Belongs to the ATPase protein 8 family.</text>
</comment>
<proteinExistence type="inferred from homology"/>
<protein>
    <recommendedName>
        <fullName evidence="14">ATP synthase complex subunit 8</fullName>
    </recommendedName>
</protein>
<evidence type="ECO:0000256" key="4">
    <source>
        <dbReference type="ARBA" id="ARBA00022547"/>
    </source>
</evidence>
<comment type="subcellular location">
    <subcellularLocation>
        <location evidence="1 14">Mitochondrion membrane</location>
        <topology evidence="1 14">Single-pass membrane protein</topology>
    </subcellularLocation>
</comment>
<sequence>MPQLNPDPWFMILTFSWLVFGMVFPQKVLSHTFPNEPVQRSTDTVKTATWTWPWQ</sequence>
<dbReference type="PANTHER" id="PTHR39937:SF1">
    <property type="entry name" value="ATP SYNTHASE PROTEIN 8"/>
    <property type="match status" value="1"/>
</dbReference>
<evidence type="ECO:0000256" key="7">
    <source>
        <dbReference type="ARBA" id="ARBA00022989"/>
    </source>
</evidence>
<organism evidence="15">
    <name type="scientific">Triacanthus biaculeatus</name>
    <name type="common">Short-nosed tripodfish</name>
    <name type="synonym">Balistes biaculeatus</name>
    <dbReference type="NCBI Taxonomy" id="384595"/>
    <lineage>
        <taxon>Eukaryota</taxon>
        <taxon>Metazoa</taxon>
        <taxon>Chordata</taxon>
        <taxon>Craniata</taxon>
        <taxon>Vertebrata</taxon>
        <taxon>Euteleostomi</taxon>
        <taxon>Actinopterygii</taxon>
        <taxon>Neopterygii</taxon>
        <taxon>Teleostei</taxon>
        <taxon>Neoteleostei</taxon>
        <taxon>Acanthomorphata</taxon>
        <taxon>Eupercaria</taxon>
        <taxon>Tetraodontiformes</taxon>
        <taxon>Triacanthoidea</taxon>
        <taxon>Triacanthidae</taxon>
        <taxon>Triacanthus</taxon>
    </lineage>
</organism>
<dbReference type="InterPro" id="IPR001421">
    <property type="entry name" value="ATP8_metazoa"/>
</dbReference>
<evidence type="ECO:0000256" key="3">
    <source>
        <dbReference type="ARBA" id="ARBA00022448"/>
    </source>
</evidence>